<keyword evidence="3" id="KW-1185">Reference proteome</keyword>
<gene>
    <name evidence="2" type="ORF">NTEN_LOCUS22489</name>
</gene>
<dbReference type="AlphaFoldDB" id="A0A6H5HLU0"/>
<proteinExistence type="predicted"/>
<accession>A0A6H5HLU0</accession>
<evidence type="ECO:0000256" key="1">
    <source>
        <dbReference type="SAM" id="MobiDB-lite"/>
    </source>
</evidence>
<protein>
    <submittedName>
        <fullName evidence="2">Uncharacterized protein</fullName>
    </submittedName>
</protein>
<dbReference type="Proteomes" id="UP000479000">
    <property type="component" value="Unassembled WGS sequence"/>
</dbReference>
<name>A0A6H5HLU0_9HEMI</name>
<organism evidence="2 3">
    <name type="scientific">Nesidiocoris tenuis</name>
    <dbReference type="NCBI Taxonomy" id="355587"/>
    <lineage>
        <taxon>Eukaryota</taxon>
        <taxon>Metazoa</taxon>
        <taxon>Ecdysozoa</taxon>
        <taxon>Arthropoda</taxon>
        <taxon>Hexapoda</taxon>
        <taxon>Insecta</taxon>
        <taxon>Pterygota</taxon>
        <taxon>Neoptera</taxon>
        <taxon>Paraneoptera</taxon>
        <taxon>Hemiptera</taxon>
        <taxon>Heteroptera</taxon>
        <taxon>Panheteroptera</taxon>
        <taxon>Cimicomorpha</taxon>
        <taxon>Miridae</taxon>
        <taxon>Dicyphina</taxon>
        <taxon>Nesidiocoris</taxon>
    </lineage>
</organism>
<dbReference type="EMBL" id="CADCXU010033119">
    <property type="protein sequence ID" value="CAB0018693.1"/>
    <property type="molecule type" value="Genomic_DNA"/>
</dbReference>
<reference evidence="2 3" key="1">
    <citation type="submission" date="2020-02" db="EMBL/GenBank/DDBJ databases">
        <authorList>
            <person name="Ferguson B K."/>
        </authorList>
    </citation>
    <scope>NUCLEOTIDE SEQUENCE [LARGE SCALE GENOMIC DNA]</scope>
</reference>
<sequence length="233" mass="26036">MSGEKRVNHVRRAAPSAPPSRSSAQRHLLRDEVRRGRRRRRRRFQRPYCFVSVFCVEPKRVNGSIVIVLKSRIGTELQKKLFLTHIYLESLPEQVSVCPRDSIAPEVSPSQSLHVGVPRGQQKIALCFPFGFKILPTLPYPFAYVGKLARPVRLRGLPQLYCTPFDGVDAVFVLAYFFRRAVDPFSVGVALSPSPGLLGLQPFLLLTYDAAGPADSHPCDCLGSRHPAKSQAF</sequence>
<feature type="compositionally biased region" description="Low complexity" evidence="1">
    <location>
        <begin position="13"/>
        <end position="23"/>
    </location>
</feature>
<evidence type="ECO:0000313" key="3">
    <source>
        <dbReference type="Proteomes" id="UP000479000"/>
    </source>
</evidence>
<feature type="region of interest" description="Disordered" evidence="1">
    <location>
        <begin position="1"/>
        <end position="36"/>
    </location>
</feature>
<evidence type="ECO:0000313" key="2">
    <source>
        <dbReference type="EMBL" id="CAB0018693.1"/>
    </source>
</evidence>